<organism evidence="2 3">
    <name type="scientific">Prymnesium parvum</name>
    <name type="common">Toxic golden alga</name>
    <dbReference type="NCBI Taxonomy" id="97485"/>
    <lineage>
        <taxon>Eukaryota</taxon>
        <taxon>Haptista</taxon>
        <taxon>Haptophyta</taxon>
        <taxon>Prymnesiophyceae</taxon>
        <taxon>Prymnesiales</taxon>
        <taxon>Prymnesiaceae</taxon>
        <taxon>Prymnesium</taxon>
    </lineage>
</organism>
<feature type="compositionally biased region" description="Low complexity" evidence="1">
    <location>
        <begin position="14"/>
        <end position="30"/>
    </location>
</feature>
<accession>A0AB34IFT8</accession>
<name>A0AB34IFT8_PRYPA</name>
<keyword evidence="3" id="KW-1185">Reference proteome</keyword>
<comment type="caution">
    <text evidence="2">The sequence shown here is derived from an EMBL/GenBank/DDBJ whole genome shotgun (WGS) entry which is preliminary data.</text>
</comment>
<dbReference type="Proteomes" id="UP001515480">
    <property type="component" value="Unassembled WGS sequence"/>
</dbReference>
<proteinExistence type="predicted"/>
<dbReference type="AlphaFoldDB" id="A0AB34IFT8"/>
<evidence type="ECO:0000313" key="2">
    <source>
        <dbReference type="EMBL" id="KAL1496355.1"/>
    </source>
</evidence>
<protein>
    <submittedName>
        <fullName evidence="2">Uncharacterized protein</fullName>
    </submittedName>
</protein>
<evidence type="ECO:0000313" key="3">
    <source>
        <dbReference type="Proteomes" id="UP001515480"/>
    </source>
</evidence>
<dbReference type="EMBL" id="JBGBPQ010000029">
    <property type="protein sequence ID" value="KAL1496355.1"/>
    <property type="molecule type" value="Genomic_DNA"/>
</dbReference>
<gene>
    <name evidence="2" type="ORF">AB1Y20_016311</name>
</gene>
<reference evidence="2 3" key="1">
    <citation type="journal article" date="2024" name="Science">
        <title>Giant polyketide synthase enzymes in the biosynthesis of giant marine polyether toxins.</title>
        <authorList>
            <person name="Fallon T.R."/>
            <person name="Shende V.V."/>
            <person name="Wierzbicki I.H."/>
            <person name="Pendleton A.L."/>
            <person name="Watervoot N.F."/>
            <person name="Auber R.P."/>
            <person name="Gonzalez D.J."/>
            <person name="Wisecaver J.H."/>
            <person name="Moore B.S."/>
        </authorList>
    </citation>
    <scope>NUCLEOTIDE SEQUENCE [LARGE SCALE GENOMIC DNA]</scope>
    <source>
        <strain evidence="2 3">12B1</strain>
    </source>
</reference>
<feature type="compositionally biased region" description="Polar residues" evidence="1">
    <location>
        <begin position="108"/>
        <end position="124"/>
    </location>
</feature>
<sequence>MANCVTARPHTSCGAEEAAAPGEEGSGARADGSPPLGRRYAVPGQPSACTPPERKASFTRRLRRSNSASRRAEPRTSYTQTSEGRGRADRDGFGGCSDETPPIVQSYAHGSTGQSGDSQGYVSSEESKQAKTLWTRARMMSRREQKCIDSQPASLELIGDISVAAAEMRGLNIDRTKNQLAASDLEAYVNKRMTIGAAGAS</sequence>
<evidence type="ECO:0000256" key="1">
    <source>
        <dbReference type="SAM" id="MobiDB-lite"/>
    </source>
</evidence>
<feature type="region of interest" description="Disordered" evidence="1">
    <location>
        <begin position="1"/>
        <end position="131"/>
    </location>
</feature>